<dbReference type="GO" id="GO:0005694">
    <property type="term" value="C:chromosome"/>
    <property type="evidence" value="ECO:0007669"/>
    <property type="project" value="InterPro"/>
</dbReference>
<gene>
    <name evidence="1" type="ORF">FCALED_LOCUS6544</name>
</gene>
<organism evidence="1 2">
    <name type="scientific">Funneliformis caledonium</name>
    <dbReference type="NCBI Taxonomy" id="1117310"/>
    <lineage>
        <taxon>Eukaryota</taxon>
        <taxon>Fungi</taxon>
        <taxon>Fungi incertae sedis</taxon>
        <taxon>Mucoromycota</taxon>
        <taxon>Glomeromycotina</taxon>
        <taxon>Glomeromycetes</taxon>
        <taxon>Glomerales</taxon>
        <taxon>Glomeraceae</taxon>
        <taxon>Funneliformis</taxon>
    </lineage>
</organism>
<proteinExistence type="predicted"/>
<protein>
    <submittedName>
        <fullName evidence="1">9941_t:CDS:1</fullName>
    </submittedName>
</protein>
<keyword evidence="2" id="KW-1185">Reference proteome</keyword>
<dbReference type="Proteomes" id="UP000789570">
    <property type="component" value="Unassembled WGS sequence"/>
</dbReference>
<comment type="caution">
    <text evidence="1">The sequence shown here is derived from an EMBL/GenBank/DDBJ whole genome shotgun (WGS) entry which is preliminary data.</text>
</comment>
<dbReference type="EMBL" id="CAJVPQ010001582">
    <property type="protein sequence ID" value="CAG8559873.1"/>
    <property type="molecule type" value="Genomic_DNA"/>
</dbReference>
<accession>A0A9N9FSY3</accession>
<sequence>MLLTIQELGVFEDGLPLYRQIIIIVTNLTSMVEVTNHTGIGSQIFDLMPMNIRPIYFSLIRKGIYISRGNVDEINRRKSSGFYFVREKSQFDEEEAFAPLQIIFIGIRSRVVTLVGQVIEKSGAMSGGDHKV</sequence>
<reference evidence="1" key="1">
    <citation type="submission" date="2021-06" db="EMBL/GenBank/DDBJ databases">
        <authorList>
            <person name="Kallberg Y."/>
            <person name="Tangrot J."/>
            <person name="Rosling A."/>
        </authorList>
    </citation>
    <scope>NUCLEOTIDE SEQUENCE</scope>
    <source>
        <strain evidence="1">UK204</strain>
    </source>
</reference>
<dbReference type="InterPro" id="IPR036277">
    <property type="entry name" value="SMC_hinge_sf"/>
</dbReference>
<dbReference type="GO" id="GO:0005524">
    <property type="term" value="F:ATP binding"/>
    <property type="evidence" value="ECO:0007669"/>
    <property type="project" value="InterPro"/>
</dbReference>
<dbReference type="Gene3D" id="3.30.70.1620">
    <property type="match status" value="1"/>
</dbReference>
<dbReference type="GO" id="GO:0051276">
    <property type="term" value="P:chromosome organization"/>
    <property type="evidence" value="ECO:0007669"/>
    <property type="project" value="InterPro"/>
</dbReference>
<dbReference type="AlphaFoldDB" id="A0A9N9FSY3"/>
<name>A0A9N9FSY3_9GLOM</name>
<evidence type="ECO:0000313" key="2">
    <source>
        <dbReference type="Proteomes" id="UP000789570"/>
    </source>
</evidence>
<evidence type="ECO:0000313" key="1">
    <source>
        <dbReference type="EMBL" id="CAG8559873.1"/>
    </source>
</evidence>
<dbReference type="SUPFAM" id="SSF75553">
    <property type="entry name" value="Smc hinge domain"/>
    <property type="match status" value="1"/>
</dbReference>